<dbReference type="Pfam" id="PF08125">
    <property type="entry name" value="Mannitol_dh_C"/>
    <property type="match status" value="1"/>
</dbReference>
<dbReference type="InterPro" id="IPR057326">
    <property type="entry name" value="KR_dom"/>
</dbReference>
<protein>
    <submittedName>
        <fullName evidence="4">Mannitol-1-phosphate/altronate dehydrogenase</fullName>
    </submittedName>
</protein>
<dbReference type="eggNOG" id="COG1028">
    <property type="taxonomic scope" value="Bacteria"/>
</dbReference>
<proteinExistence type="inferred from homology"/>
<evidence type="ECO:0000259" key="3">
    <source>
        <dbReference type="SMART" id="SM00822"/>
    </source>
</evidence>
<sequence length="754" mass="82473">MADMRSGANDADLLIKLPYDRSQVDSSVVHLGVGAFHRAHQAYYFNALLAYEDCLDWGITGVNLRPADSPAFAALQAQSGSYVLKTVSPEGEVRYEEIGALVRLLDGAVSPHSVDQCLADGQTQLVTITVTEGGYYLKEDGLLDVAHPEIAADLQGSGRNTLYAFLHAGLRARMHSGQGPVTLLSCDNLRHNGNKLRSGFTQYLQQVGDVDLLSWLRDNASFPNAMVDRITPRLSPDHSRDVRERFGVVDALTVMAEDFVQWVIEDDFAGRRPPLERVGVTLVDQVQPYEEAKIRILNGGHTALSYLAALRGFPTYDAAVHDPELRAFVEAFEEQEAIPALGDSPLDLHAYWRKVLARFGNRNIGDRIERICADGGSKFPIFILPTLQAGFAAGRTPERTLQAIAYWYVFMLRVRAGQAPVPYYEPEWPRLEKLLSAPDAVERFIYDAKLWGDLPQRYPAFGDMLRRHIESASRAFNDIPSFERKDTVSYPIENLTNLQGKTALVTGAGGGIGAAVAEAYLAAGASCVLCDLPATPSKEAAAVLEQYPETACYVQADVTDMASVDRLLAQSVERFGGVDILFNNAAVFDLAPLLESNEAMYERIFSVNVKGAFFTMQKVAQHMVDSQRQGKIINLASQAGRRGEALVSHYCASKAAIISYTQSAALALARHNITVNGISPGVVDTPMWEQVDALFAKYENLPLGEKKRRVGLDVPLGRMGAPEDICGMALFLASPASNYITAQTFNVDGGNVMS</sequence>
<dbReference type="PANTHER" id="PTHR43362:SF1">
    <property type="entry name" value="MANNITOL DEHYDROGENASE 2-RELATED"/>
    <property type="match status" value="1"/>
</dbReference>
<comment type="similarity">
    <text evidence="1">Belongs to the short-chain dehydrogenases/reductases (SDR) family.</text>
</comment>
<keyword evidence="2" id="KW-0560">Oxidoreductase</keyword>
<dbReference type="SMART" id="SM00822">
    <property type="entry name" value="PKS_KR"/>
    <property type="match status" value="1"/>
</dbReference>
<dbReference type="AlphaFoldDB" id="Q2SMF9"/>
<dbReference type="InterPro" id="IPR013131">
    <property type="entry name" value="Mannitol_DH_N"/>
</dbReference>
<dbReference type="NCBIfam" id="NF005472">
    <property type="entry name" value="PRK07067.1"/>
    <property type="match status" value="1"/>
</dbReference>
<dbReference type="GO" id="GO:0016616">
    <property type="term" value="F:oxidoreductase activity, acting on the CH-OH group of donors, NAD or NADP as acceptor"/>
    <property type="evidence" value="ECO:0007669"/>
    <property type="project" value="TreeGrafter"/>
</dbReference>
<feature type="domain" description="Ketoreductase" evidence="3">
    <location>
        <begin position="501"/>
        <end position="681"/>
    </location>
</feature>
<dbReference type="RefSeq" id="WP_011395238.1">
    <property type="nucleotide sequence ID" value="NC_007645.1"/>
</dbReference>
<evidence type="ECO:0000313" key="4">
    <source>
        <dbReference type="EMBL" id="ABC28165.1"/>
    </source>
</evidence>
<dbReference type="Proteomes" id="UP000000238">
    <property type="component" value="Chromosome"/>
</dbReference>
<dbReference type="Gene3D" id="1.10.1040.10">
    <property type="entry name" value="N-(1-d-carboxylethyl)-l-norvaline Dehydrogenase, domain 2"/>
    <property type="match status" value="1"/>
</dbReference>
<dbReference type="InterPro" id="IPR002347">
    <property type="entry name" value="SDR_fam"/>
</dbReference>
<dbReference type="Pfam" id="PF13561">
    <property type="entry name" value="adh_short_C2"/>
    <property type="match status" value="1"/>
</dbReference>
<dbReference type="HOGENOM" id="CLU_369106_0_0_6"/>
<evidence type="ECO:0000256" key="2">
    <source>
        <dbReference type="ARBA" id="ARBA00023002"/>
    </source>
</evidence>
<dbReference type="PROSITE" id="PS00061">
    <property type="entry name" value="ADH_SHORT"/>
    <property type="match status" value="1"/>
</dbReference>
<reference evidence="4 5" key="1">
    <citation type="journal article" date="2005" name="Nucleic Acids Res.">
        <title>Genomic blueprint of Hahella chejuensis, a marine microbe producing an algicidal agent.</title>
        <authorList>
            <person name="Jeong H."/>
            <person name="Yim J.H."/>
            <person name="Lee C."/>
            <person name="Choi S.-H."/>
            <person name="Park Y.K."/>
            <person name="Yoon S.H."/>
            <person name="Hur C.-G."/>
            <person name="Kang H.-Y."/>
            <person name="Kim D."/>
            <person name="Lee H.H."/>
            <person name="Park K.H."/>
            <person name="Park S.-H."/>
            <person name="Park H.-S."/>
            <person name="Lee H.K."/>
            <person name="Oh T.K."/>
            <person name="Kim J.F."/>
        </authorList>
    </citation>
    <scope>NUCLEOTIDE SEQUENCE [LARGE SCALE GENOMIC DNA]</scope>
    <source>
        <strain evidence="4 5">KCTC 2396</strain>
    </source>
</reference>
<dbReference type="KEGG" id="hch:HCH_01298"/>
<organism evidence="4 5">
    <name type="scientific">Hahella chejuensis (strain KCTC 2396)</name>
    <dbReference type="NCBI Taxonomy" id="349521"/>
    <lineage>
        <taxon>Bacteria</taxon>
        <taxon>Pseudomonadati</taxon>
        <taxon>Pseudomonadota</taxon>
        <taxon>Gammaproteobacteria</taxon>
        <taxon>Oceanospirillales</taxon>
        <taxon>Hahellaceae</taxon>
        <taxon>Hahella</taxon>
    </lineage>
</organism>
<keyword evidence="5" id="KW-1185">Reference proteome</keyword>
<evidence type="ECO:0000256" key="1">
    <source>
        <dbReference type="ARBA" id="ARBA00006484"/>
    </source>
</evidence>
<dbReference type="InterPro" id="IPR020904">
    <property type="entry name" value="Sc_DH/Rdtase_CS"/>
</dbReference>
<dbReference type="InterPro" id="IPR050988">
    <property type="entry name" value="Mannitol_DH/Oxidoreductase"/>
</dbReference>
<dbReference type="EMBL" id="CP000155">
    <property type="protein sequence ID" value="ABC28165.1"/>
    <property type="molecule type" value="Genomic_DNA"/>
</dbReference>
<dbReference type="STRING" id="349521.HCH_01298"/>
<dbReference type="eggNOG" id="COG0246">
    <property type="taxonomic scope" value="Bacteria"/>
</dbReference>
<dbReference type="InterPro" id="IPR008927">
    <property type="entry name" value="6-PGluconate_DH-like_C_sf"/>
</dbReference>
<dbReference type="PRINTS" id="PR00081">
    <property type="entry name" value="GDHRDH"/>
</dbReference>
<dbReference type="OrthoDB" id="271711at2"/>
<dbReference type="SUPFAM" id="SSF51735">
    <property type="entry name" value="NAD(P)-binding Rossmann-fold domains"/>
    <property type="match status" value="2"/>
</dbReference>
<name>Q2SMF9_HAHCH</name>
<dbReference type="InterPro" id="IPR013118">
    <property type="entry name" value="Mannitol_DH_C"/>
</dbReference>
<dbReference type="FunFam" id="3.40.50.720:FF:000084">
    <property type="entry name" value="Short-chain dehydrogenase reductase"/>
    <property type="match status" value="1"/>
</dbReference>
<accession>Q2SMF9</accession>
<dbReference type="PRINTS" id="PR00080">
    <property type="entry name" value="SDRFAMILY"/>
</dbReference>
<dbReference type="InterPro" id="IPR013328">
    <property type="entry name" value="6PGD_dom2"/>
</dbReference>
<dbReference type="PANTHER" id="PTHR43362">
    <property type="entry name" value="MANNITOL DEHYDROGENASE DSF1-RELATED"/>
    <property type="match status" value="1"/>
</dbReference>
<dbReference type="Pfam" id="PF01232">
    <property type="entry name" value="Mannitol_dh"/>
    <property type="match status" value="1"/>
</dbReference>
<dbReference type="InterPro" id="IPR036291">
    <property type="entry name" value="NAD(P)-bd_dom_sf"/>
</dbReference>
<dbReference type="NCBIfam" id="NF005559">
    <property type="entry name" value="PRK07231.1"/>
    <property type="match status" value="1"/>
</dbReference>
<gene>
    <name evidence="4" type="ordered locus">HCH_01298</name>
</gene>
<dbReference type="SUPFAM" id="SSF48179">
    <property type="entry name" value="6-phosphogluconate dehydrogenase C-terminal domain-like"/>
    <property type="match status" value="1"/>
</dbReference>
<evidence type="ECO:0000313" key="5">
    <source>
        <dbReference type="Proteomes" id="UP000000238"/>
    </source>
</evidence>
<dbReference type="Gene3D" id="3.40.50.720">
    <property type="entry name" value="NAD(P)-binding Rossmann-like Domain"/>
    <property type="match status" value="2"/>
</dbReference>